<dbReference type="Proteomes" id="UP000694569">
    <property type="component" value="Unplaced"/>
</dbReference>
<keyword evidence="1" id="KW-1133">Transmembrane helix</keyword>
<name>A0A8C5P8N9_9ANUR</name>
<evidence type="ECO:0000256" key="1">
    <source>
        <dbReference type="SAM" id="Phobius"/>
    </source>
</evidence>
<reference evidence="2" key="1">
    <citation type="submission" date="2025-08" db="UniProtKB">
        <authorList>
            <consortium name="Ensembl"/>
        </authorList>
    </citation>
    <scope>IDENTIFICATION</scope>
</reference>
<keyword evidence="3" id="KW-1185">Reference proteome</keyword>
<keyword evidence="1" id="KW-0812">Transmembrane</keyword>
<feature type="transmembrane region" description="Helical" evidence="1">
    <location>
        <begin position="147"/>
        <end position="166"/>
    </location>
</feature>
<protein>
    <submittedName>
        <fullName evidence="2">Uncharacterized protein</fullName>
    </submittedName>
</protein>
<organism evidence="2 3">
    <name type="scientific">Leptobrachium leishanense</name>
    <name type="common">Leishan spiny toad</name>
    <dbReference type="NCBI Taxonomy" id="445787"/>
    <lineage>
        <taxon>Eukaryota</taxon>
        <taxon>Metazoa</taxon>
        <taxon>Chordata</taxon>
        <taxon>Craniata</taxon>
        <taxon>Vertebrata</taxon>
        <taxon>Euteleostomi</taxon>
        <taxon>Amphibia</taxon>
        <taxon>Batrachia</taxon>
        <taxon>Anura</taxon>
        <taxon>Pelobatoidea</taxon>
        <taxon>Megophryidae</taxon>
        <taxon>Leptobrachium</taxon>
    </lineage>
</organism>
<sequence length="192" mass="21761">MLRSWGSSGGPRIQHRAPALLLAGMFLRVGLRLWRIPTITRPVWCQHGRGQQLPNVTWTWRHNHHQHHRWPGKRIRRFLSLVRLCSIVSAWSRKSTSGSTACPSCVPYCSSLHNIPRPLVMCQTPTSHLICMVLMTPKSLIMRICKLFSFYFIYLLLFYVNFTVYISSGGMATLPSHVGNPAVYSASTTGPS</sequence>
<evidence type="ECO:0000313" key="2">
    <source>
        <dbReference type="Ensembl" id="ENSLLEP00000006091.1"/>
    </source>
</evidence>
<reference evidence="2" key="2">
    <citation type="submission" date="2025-09" db="UniProtKB">
        <authorList>
            <consortium name="Ensembl"/>
        </authorList>
    </citation>
    <scope>IDENTIFICATION</scope>
</reference>
<dbReference type="Ensembl" id="ENSLLET00000006345.1">
    <property type="protein sequence ID" value="ENSLLEP00000006091.1"/>
    <property type="gene ID" value="ENSLLEG00000003843.1"/>
</dbReference>
<dbReference type="AlphaFoldDB" id="A0A8C5P8N9"/>
<evidence type="ECO:0000313" key="3">
    <source>
        <dbReference type="Proteomes" id="UP000694569"/>
    </source>
</evidence>
<keyword evidence="1" id="KW-0472">Membrane</keyword>
<proteinExistence type="predicted"/>
<accession>A0A8C5P8N9</accession>